<dbReference type="RefSeq" id="WP_139603808.1">
    <property type="nucleotide sequence ID" value="NZ_VDCQ01000026.1"/>
</dbReference>
<protein>
    <submittedName>
        <fullName evidence="2">Uncharacterized protein</fullName>
    </submittedName>
</protein>
<keyword evidence="3" id="KW-1185">Reference proteome</keyword>
<sequence length="655" mass="73010">MLGLIASLPLAYKRVQTERSTKNVEIVFDYRDLLEASAYRPNPESYIQDSLKTMKEAGIGSMAVYESSLDELKNSRRIQVYTPQEYSLLTGKPLTSGENNTYLLFTSTEARDKIQPIIEKSYKERLKIGVSSWSYNNRPGLIINVPYEEANTKPLEPDPITMDMLQAQGFRLVARLSNRMQPYTEEELEGLLRKLSQRDIKRIVFDGNAVTGYDEEPDEDNVKLTAELMNKYKMGAAIIDRLKAPQKGFNVSFVKELDYNVVRLFPLYETEANLKPEVIADKLVLAVKDRNLRMLFLNTRAAKDMEKGYINDYLDNIIGSLTGPEEAPSEGAVARIQKLGYTIDEAHAFVLHGEAWKPLKLVLLVAGAALIALTIGLFIPAIVSASFVIGAVGVLGLYVLSSSIALQAMAFGVGVCAPTLSTILAIRYTRSRKGNGEGSGLGRALVVFLGATVLTIVGVMYVVALLSGITYYLVLEQYRGVAMLHLLPIVLVSIYALLFADSIKLSDLLQRLRAILFAKITVLWIVLAAVFGGTIYYYLTRTGNEGQASQMEKLFRTYLENGLGVRPRFKEFVFAHPLFIFAAYLFMKHRNAIYLFAGAVMGQLSIIDTFAHLHTPLYISFIRIGLGIVLGIVISLAYVAVWELLAKGWRRWAPK</sequence>
<dbReference type="AlphaFoldDB" id="A0A5C4T8M4"/>
<organism evidence="2 3">
    <name type="scientific">Paenibacillus hemerocallicola</name>
    <dbReference type="NCBI Taxonomy" id="1172614"/>
    <lineage>
        <taxon>Bacteria</taxon>
        <taxon>Bacillati</taxon>
        <taxon>Bacillota</taxon>
        <taxon>Bacilli</taxon>
        <taxon>Bacillales</taxon>
        <taxon>Paenibacillaceae</taxon>
        <taxon>Paenibacillus</taxon>
    </lineage>
</organism>
<dbReference type="EMBL" id="VDCQ01000026">
    <property type="protein sequence ID" value="TNJ64737.1"/>
    <property type="molecule type" value="Genomic_DNA"/>
</dbReference>
<dbReference type="OrthoDB" id="3805529at2"/>
<name>A0A5C4T8M4_9BACL</name>
<dbReference type="Proteomes" id="UP000307943">
    <property type="component" value="Unassembled WGS sequence"/>
</dbReference>
<feature type="transmembrane region" description="Helical" evidence="1">
    <location>
        <begin position="480"/>
        <end position="500"/>
    </location>
</feature>
<feature type="transmembrane region" description="Helical" evidence="1">
    <location>
        <begin position="361"/>
        <end position="392"/>
    </location>
</feature>
<feature type="transmembrane region" description="Helical" evidence="1">
    <location>
        <begin position="593"/>
        <end position="611"/>
    </location>
</feature>
<accession>A0A5C4T8M4</accession>
<feature type="transmembrane region" description="Helical" evidence="1">
    <location>
        <begin position="617"/>
        <end position="645"/>
    </location>
</feature>
<dbReference type="InterPro" id="IPR043748">
    <property type="entry name" value="DUF5693"/>
</dbReference>
<dbReference type="Pfam" id="PF18949">
    <property type="entry name" value="DUF5693"/>
    <property type="match status" value="1"/>
</dbReference>
<evidence type="ECO:0000313" key="3">
    <source>
        <dbReference type="Proteomes" id="UP000307943"/>
    </source>
</evidence>
<proteinExistence type="predicted"/>
<keyword evidence="1" id="KW-0472">Membrane</keyword>
<comment type="caution">
    <text evidence="2">The sequence shown here is derived from an EMBL/GenBank/DDBJ whole genome shotgun (WGS) entry which is preliminary data.</text>
</comment>
<keyword evidence="1" id="KW-1133">Transmembrane helix</keyword>
<gene>
    <name evidence="2" type="ORF">FE784_19035</name>
</gene>
<evidence type="ECO:0000256" key="1">
    <source>
        <dbReference type="SAM" id="Phobius"/>
    </source>
</evidence>
<evidence type="ECO:0000313" key="2">
    <source>
        <dbReference type="EMBL" id="TNJ64737.1"/>
    </source>
</evidence>
<feature type="transmembrane region" description="Helical" evidence="1">
    <location>
        <begin position="446"/>
        <end position="474"/>
    </location>
</feature>
<reference evidence="2 3" key="1">
    <citation type="submission" date="2019-05" db="EMBL/GenBank/DDBJ databases">
        <title>We sequenced the genome of Paenibacillus hemerocallicola KCTC 33185 for further insight into its adaptation and study the phylogeny of Paenibacillus.</title>
        <authorList>
            <person name="Narsing Rao M.P."/>
        </authorList>
    </citation>
    <scope>NUCLEOTIDE SEQUENCE [LARGE SCALE GENOMIC DNA]</scope>
    <source>
        <strain evidence="2 3">KCTC 33185</strain>
    </source>
</reference>
<feature type="transmembrane region" description="Helical" evidence="1">
    <location>
        <begin position="512"/>
        <end position="539"/>
    </location>
</feature>
<keyword evidence="1" id="KW-0812">Transmembrane</keyword>